<dbReference type="EMBL" id="OA569946">
    <property type="protein sequence ID" value="CAD7202925.1"/>
    <property type="molecule type" value="Genomic_DNA"/>
</dbReference>
<protein>
    <submittedName>
        <fullName evidence="2">Uncharacterized protein</fullName>
    </submittedName>
</protein>
<reference evidence="2" key="1">
    <citation type="submission" date="2020-11" db="EMBL/GenBank/DDBJ databases">
        <authorList>
            <person name="Tran Van P."/>
        </authorList>
    </citation>
    <scope>NUCLEOTIDE SEQUENCE</scope>
</reference>
<gene>
    <name evidence="2" type="ORF">TDIB3V08_LOCUS9103</name>
</gene>
<name>A0A7R8ZEY7_TIMDO</name>
<proteinExistence type="predicted"/>
<dbReference type="AlphaFoldDB" id="A0A7R8ZEY7"/>
<feature type="compositionally biased region" description="Polar residues" evidence="1">
    <location>
        <begin position="112"/>
        <end position="121"/>
    </location>
</feature>
<accession>A0A7R8ZEY7</accession>
<evidence type="ECO:0000313" key="2">
    <source>
        <dbReference type="EMBL" id="CAD7202925.1"/>
    </source>
</evidence>
<evidence type="ECO:0000256" key="1">
    <source>
        <dbReference type="SAM" id="MobiDB-lite"/>
    </source>
</evidence>
<feature type="region of interest" description="Disordered" evidence="1">
    <location>
        <begin position="84"/>
        <end position="121"/>
    </location>
</feature>
<sequence>MVVEEATYQDHSPNLPMEEVVLFVVVEEEDILKEEDINKEEGDLSASHLAKVRAKVSEGTAKSSKKIYSSPMASLVLTDSSQLTSDSQHLGGNLRGLPDEKYPQTGAGSLPSRPSRNLTAC</sequence>
<organism evidence="2">
    <name type="scientific">Timema douglasi</name>
    <name type="common">Walking stick</name>
    <dbReference type="NCBI Taxonomy" id="61478"/>
    <lineage>
        <taxon>Eukaryota</taxon>
        <taxon>Metazoa</taxon>
        <taxon>Ecdysozoa</taxon>
        <taxon>Arthropoda</taxon>
        <taxon>Hexapoda</taxon>
        <taxon>Insecta</taxon>
        <taxon>Pterygota</taxon>
        <taxon>Neoptera</taxon>
        <taxon>Polyneoptera</taxon>
        <taxon>Phasmatodea</taxon>
        <taxon>Timematodea</taxon>
        <taxon>Timematoidea</taxon>
        <taxon>Timematidae</taxon>
        <taxon>Timema</taxon>
    </lineage>
</organism>